<dbReference type="Gene3D" id="1.10.10.10">
    <property type="entry name" value="Winged helix-like DNA-binding domain superfamily/Winged helix DNA-binding domain"/>
    <property type="match status" value="1"/>
</dbReference>
<name>A0A1L7DQK0_9CAUD</name>
<accession>A0A1L7DQK0</accession>
<dbReference type="KEGG" id="vg:54979025"/>
<evidence type="ECO:0000313" key="1">
    <source>
        <dbReference type="EMBL" id="APU00323.1"/>
    </source>
</evidence>
<dbReference type="SUPFAM" id="SSF46785">
    <property type="entry name" value="Winged helix' DNA-binding domain"/>
    <property type="match status" value="1"/>
</dbReference>
<dbReference type="InterPro" id="IPR036390">
    <property type="entry name" value="WH_DNA-bd_sf"/>
</dbReference>
<reference evidence="1 2" key="1">
    <citation type="submission" date="2016-12" db="EMBL/GenBank/DDBJ databases">
        <title>Isolation, Whole Genome Sequencing Analysis of a Novel Lytic Bacteriophage RS-PII-1 infecting Ralstonia solanacearum.</title>
        <authorList>
            <person name="Su J."/>
            <person name="Liu J."/>
            <person name="Yu H."/>
            <person name="Guo Z."/>
            <person name="Sun H."/>
            <person name="Fan G."/>
            <person name="Gu G."/>
            <person name="Wang G."/>
        </authorList>
    </citation>
    <scope>NUCLEOTIDE SEQUENCE [LARGE SCALE GENOMIC DNA]</scope>
</reference>
<organism evidence="1 2">
    <name type="scientific">Ralstonia phage RS-PII-1</name>
    <dbReference type="NCBI Taxonomy" id="1932892"/>
    <lineage>
        <taxon>Viruses</taxon>
        <taxon>Duplodnaviria</taxon>
        <taxon>Heunggongvirae</taxon>
        <taxon>Uroviricota</taxon>
        <taxon>Caudoviricetes</taxon>
        <taxon>Autographivirales</taxon>
        <taxon>Autonotataviridae</taxon>
        <taxon>Sukuvirus</taxon>
        <taxon>Sukuvirus RSPII1</taxon>
    </lineage>
</organism>
<dbReference type="GeneID" id="54979025"/>
<dbReference type="Proteomes" id="UP000222868">
    <property type="component" value="Segment"/>
</dbReference>
<dbReference type="EMBL" id="KY316062">
    <property type="protein sequence ID" value="APU00323.1"/>
    <property type="molecule type" value="Genomic_DNA"/>
</dbReference>
<dbReference type="InterPro" id="IPR036388">
    <property type="entry name" value="WH-like_DNA-bd_sf"/>
</dbReference>
<proteinExistence type="predicted"/>
<sequence length="88" mass="9712">MGHITNTKAEANTEARRRGIKRNIKARILEVLGTGPMTRDDIAERGELRLASVCAAANALVREGVLRVKDTIRSAETGMKRERLEVAQ</sequence>
<protein>
    <submittedName>
        <fullName evidence="1">Uncharacterized protein</fullName>
    </submittedName>
</protein>
<evidence type="ECO:0000313" key="2">
    <source>
        <dbReference type="Proteomes" id="UP000222868"/>
    </source>
</evidence>
<dbReference type="RefSeq" id="YP_009788891.1">
    <property type="nucleotide sequence ID" value="NC_047804.1"/>
</dbReference>
<keyword evidence="2" id="KW-1185">Reference proteome</keyword>